<protein>
    <submittedName>
        <fullName evidence="1">Uncharacterized protein</fullName>
    </submittedName>
</protein>
<organism evidence="1 2">
    <name type="scientific">Diploptera punctata</name>
    <name type="common">Pacific beetle cockroach</name>
    <dbReference type="NCBI Taxonomy" id="6984"/>
    <lineage>
        <taxon>Eukaryota</taxon>
        <taxon>Metazoa</taxon>
        <taxon>Ecdysozoa</taxon>
        <taxon>Arthropoda</taxon>
        <taxon>Hexapoda</taxon>
        <taxon>Insecta</taxon>
        <taxon>Pterygota</taxon>
        <taxon>Neoptera</taxon>
        <taxon>Polyneoptera</taxon>
        <taxon>Dictyoptera</taxon>
        <taxon>Blattodea</taxon>
        <taxon>Blaberoidea</taxon>
        <taxon>Blaberidae</taxon>
        <taxon>Diplopterinae</taxon>
        <taxon>Diploptera</taxon>
    </lineage>
</organism>
<reference evidence="1" key="1">
    <citation type="journal article" date="2023" name="IScience">
        <title>Live-bearing cockroach genome reveals convergent evolutionary mechanisms linked to viviparity in insects and beyond.</title>
        <authorList>
            <person name="Fouks B."/>
            <person name="Harrison M.C."/>
            <person name="Mikhailova A.A."/>
            <person name="Marchal E."/>
            <person name="English S."/>
            <person name="Carruthers M."/>
            <person name="Jennings E.C."/>
            <person name="Chiamaka E.L."/>
            <person name="Frigard R.A."/>
            <person name="Pippel M."/>
            <person name="Attardo G.M."/>
            <person name="Benoit J.B."/>
            <person name="Bornberg-Bauer E."/>
            <person name="Tobe S.S."/>
        </authorList>
    </citation>
    <scope>NUCLEOTIDE SEQUENCE</scope>
    <source>
        <strain evidence="1">Stay&amp;Tobe</strain>
    </source>
</reference>
<evidence type="ECO:0000313" key="1">
    <source>
        <dbReference type="EMBL" id="KAJ9577152.1"/>
    </source>
</evidence>
<name>A0AAD8E5C8_DIPPU</name>
<accession>A0AAD8E5C8</accession>
<keyword evidence="2" id="KW-1185">Reference proteome</keyword>
<reference evidence="1" key="2">
    <citation type="submission" date="2023-05" db="EMBL/GenBank/DDBJ databases">
        <authorList>
            <person name="Fouks B."/>
        </authorList>
    </citation>
    <scope>NUCLEOTIDE SEQUENCE</scope>
    <source>
        <strain evidence="1">Stay&amp;Tobe</strain>
        <tissue evidence="1">Testes</tissue>
    </source>
</reference>
<proteinExistence type="predicted"/>
<dbReference type="EMBL" id="JASPKZ010009372">
    <property type="protein sequence ID" value="KAJ9577152.1"/>
    <property type="molecule type" value="Genomic_DNA"/>
</dbReference>
<feature type="non-terminal residue" evidence="1">
    <location>
        <position position="1"/>
    </location>
</feature>
<dbReference type="AlphaFoldDB" id="A0AAD8E5C8"/>
<evidence type="ECO:0000313" key="2">
    <source>
        <dbReference type="Proteomes" id="UP001233999"/>
    </source>
</evidence>
<dbReference type="Proteomes" id="UP001233999">
    <property type="component" value="Unassembled WGS sequence"/>
</dbReference>
<feature type="non-terminal residue" evidence="1">
    <location>
        <position position="71"/>
    </location>
</feature>
<gene>
    <name evidence="1" type="ORF">L9F63_006274</name>
</gene>
<sequence>LRLIRHVLLTSHQKSKYLLSLTELHHYSCSLITECTNEETSRYNLTIVHCFLKQLSPLNNNRFKVHLFVWS</sequence>
<comment type="caution">
    <text evidence="1">The sequence shown here is derived from an EMBL/GenBank/DDBJ whole genome shotgun (WGS) entry which is preliminary data.</text>
</comment>